<dbReference type="OrthoDB" id="9805913at2"/>
<sequence>MNTAFVKIWGQTAGAVAWDEKLGIASFEYDPGFKKLGWELSPLKMPLTPEQKIYSFPELHKERDSVHDTFKGLPGLLADMLPDRYGSELINLWLAQQGRPEDSMNPIEMLCFIGERGMGALEFEPAMQKQSINTFAVDMDSLVEIAGKMLSRKEAFVTNLKSGEEKAMREILKIGTSAGGARPKAVIAYNEKTGEVRSGQTKAPEGFEHWLLKLDGVSEVQLGATHGYGRVEYAYYLMAVDCSIEMMPCRLLEENGRAHFMTKRFDREGSRTKHHIQTFCALKHFDYNRINSYSYEQLFQTMRELKLTYAEAEQMFRRMVFNVIARNCDDHTKNFSFILKQDSRWQLAPAYDICHAYRPGSEWVSRHALSINGKRDNITREDLIKIGRSIRNKKAGEIIDEIYDKVRQWDLYATEAGVDKKKKQEIGKTLIPMNLSYSFKF</sequence>
<gene>
    <name evidence="6" type="ORF">SAMN05444362_102127</name>
</gene>
<evidence type="ECO:0000256" key="1">
    <source>
        <dbReference type="ARBA" id="ARBA00010164"/>
    </source>
</evidence>
<dbReference type="PANTHER" id="PTHR37419">
    <property type="entry name" value="SERINE/THREONINE-PROTEIN KINASE TOXIN HIPA"/>
    <property type="match status" value="1"/>
</dbReference>
<evidence type="ECO:0000313" key="7">
    <source>
        <dbReference type="Proteomes" id="UP000184480"/>
    </source>
</evidence>
<protein>
    <submittedName>
        <fullName evidence="6">Serine/threonine-protein kinase HipA</fullName>
    </submittedName>
</protein>
<dbReference type="Proteomes" id="UP000184480">
    <property type="component" value="Unassembled WGS sequence"/>
</dbReference>
<dbReference type="Pfam" id="PF13657">
    <property type="entry name" value="Couple_hipA"/>
    <property type="match status" value="1"/>
</dbReference>
<dbReference type="PANTHER" id="PTHR37419:SF8">
    <property type="entry name" value="TOXIN YJJJ"/>
    <property type="match status" value="1"/>
</dbReference>
<dbReference type="InterPro" id="IPR012893">
    <property type="entry name" value="HipA-like_C"/>
</dbReference>
<dbReference type="GO" id="GO:0005829">
    <property type="term" value="C:cytosol"/>
    <property type="evidence" value="ECO:0007669"/>
    <property type="project" value="TreeGrafter"/>
</dbReference>
<dbReference type="Gene3D" id="1.10.1070.20">
    <property type="match status" value="1"/>
</dbReference>
<evidence type="ECO:0000256" key="2">
    <source>
        <dbReference type="ARBA" id="ARBA00022679"/>
    </source>
</evidence>
<keyword evidence="2" id="KW-0808">Transferase</keyword>
<accession>A0A1M4W4W4</accession>
<dbReference type="InterPro" id="IPR052028">
    <property type="entry name" value="HipA_Ser/Thr_kinase"/>
</dbReference>
<organism evidence="6 7">
    <name type="scientific">Dysgonomonas macrotermitis</name>
    <dbReference type="NCBI Taxonomy" id="1346286"/>
    <lineage>
        <taxon>Bacteria</taxon>
        <taxon>Pseudomonadati</taxon>
        <taxon>Bacteroidota</taxon>
        <taxon>Bacteroidia</taxon>
        <taxon>Bacteroidales</taxon>
        <taxon>Dysgonomonadaceae</taxon>
        <taxon>Dysgonomonas</taxon>
    </lineage>
</organism>
<evidence type="ECO:0000313" key="6">
    <source>
        <dbReference type="EMBL" id="SHE76259.1"/>
    </source>
</evidence>
<evidence type="ECO:0000256" key="3">
    <source>
        <dbReference type="ARBA" id="ARBA00022777"/>
    </source>
</evidence>
<dbReference type="GO" id="GO:0004674">
    <property type="term" value="F:protein serine/threonine kinase activity"/>
    <property type="evidence" value="ECO:0007669"/>
    <property type="project" value="TreeGrafter"/>
</dbReference>
<comment type="similarity">
    <text evidence="1">Belongs to the HipA Ser/Thr kinase family.</text>
</comment>
<keyword evidence="7" id="KW-1185">Reference proteome</keyword>
<feature type="domain" description="HipA N-terminal subdomain 1" evidence="5">
    <location>
        <begin position="6"/>
        <end position="123"/>
    </location>
</feature>
<evidence type="ECO:0000259" key="4">
    <source>
        <dbReference type="Pfam" id="PF07804"/>
    </source>
</evidence>
<evidence type="ECO:0000259" key="5">
    <source>
        <dbReference type="Pfam" id="PF13657"/>
    </source>
</evidence>
<feature type="domain" description="HipA-like C-terminal" evidence="4">
    <location>
        <begin position="176"/>
        <end position="408"/>
    </location>
</feature>
<proteinExistence type="inferred from homology"/>
<dbReference type="RefSeq" id="WP_062176662.1">
    <property type="nucleotide sequence ID" value="NZ_BBXL01000002.1"/>
</dbReference>
<keyword evidence="3 6" id="KW-0418">Kinase</keyword>
<dbReference type="AlphaFoldDB" id="A0A1M4W4W4"/>
<dbReference type="EMBL" id="FQUC01000002">
    <property type="protein sequence ID" value="SHE76259.1"/>
    <property type="molecule type" value="Genomic_DNA"/>
</dbReference>
<name>A0A1M4W4W4_9BACT</name>
<dbReference type="Pfam" id="PF07804">
    <property type="entry name" value="HipA_C"/>
    <property type="match status" value="1"/>
</dbReference>
<dbReference type="STRING" id="1346286.SAMN05444362_102127"/>
<dbReference type="InterPro" id="IPR017508">
    <property type="entry name" value="HipA_N1"/>
</dbReference>
<reference evidence="7" key="1">
    <citation type="submission" date="2016-11" db="EMBL/GenBank/DDBJ databases">
        <authorList>
            <person name="Varghese N."/>
            <person name="Submissions S."/>
        </authorList>
    </citation>
    <scope>NUCLEOTIDE SEQUENCE [LARGE SCALE GENOMIC DNA]</scope>
    <source>
        <strain evidence="7">DSM 27370</strain>
    </source>
</reference>